<reference evidence="5" key="1">
    <citation type="submission" date="2025-08" db="UniProtKB">
        <authorList>
            <consortium name="RefSeq"/>
        </authorList>
    </citation>
    <scope>IDENTIFICATION</scope>
    <source>
        <tissue evidence="5">Muscle</tissue>
    </source>
</reference>
<evidence type="ECO:0000256" key="1">
    <source>
        <dbReference type="SAM" id="MobiDB-lite"/>
    </source>
</evidence>
<proteinExistence type="predicted"/>
<sequence length="460" mass="52141">MMTVDEDPALHLTNNEKFLVIGICLGFLSLTIIVTTCFVSPYCWLHNLFYKEDRKKRQKFGSYGASEETTQFKLTNAPHYYLQSGKMPPYVSNNKYSEDSTYSSMSSRSNADVALSIQSESTPDISLTNGDAIFNFGQIIFGVKYKAVVNQDVGQLEILIQEVQQLGARPYGGSCDPYVRIQVLKEKGRKRRSKNLQSPRFEFHTKTCKKTQNPLFRERFAANLPCAELKDCSLKLCVFDDERYANDTNLGEVSVPLRDLVKVETGEEFLHTFDLKEPKQDYGEILFGLSYLPTAERLTFNIIKANNLQSITEEVEHFAPYVRVLLIRNGKLLKKKKTSTRVGTVSPSFSESLTFDIPASEMENVVFFVVVSHHDPQDDGISSPESPTSSSGSMKRDRHVGKVLIGSCARGTAQHHWSAMKQSLRNKSRSGTRCVKTRYLYKIFLLVVFFSFFLTLEVDC</sequence>
<dbReference type="SUPFAM" id="SSF49562">
    <property type="entry name" value="C2 domain (Calcium/lipid-binding domain, CaLB)"/>
    <property type="match status" value="2"/>
</dbReference>
<dbReference type="InterPro" id="IPR035892">
    <property type="entry name" value="C2_domain_sf"/>
</dbReference>
<keyword evidence="2" id="KW-0472">Membrane</keyword>
<dbReference type="PANTHER" id="PTHR10024">
    <property type="entry name" value="SYNAPTOTAGMIN"/>
    <property type="match status" value="1"/>
</dbReference>
<keyword evidence="4" id="KW-1185">Reference proteome</keyword>
<dbReference type="CDD" id="cd00276">
    <property type="entry name" value="C2B_Synaptotagmin"/>
    <property type="match status" value="1"/>
</dbReference>
<feature type="domain" description="C2" evidence="3">
    <location>
        <begin position="281"/>
        <end position="404"/>
    </location>
</feature>
<protein>
    <submittedName>
        <fullName evidence="5">Synaptotagmin-2-like</fullName>
    </submittedName>
</protein>
<dbReference type="Proteomes" id="UP000694941">
    <property type="component" value="Unplaced"/>
</dbReference>
<evidence type="ECO:0000259" key="3">
    <source>
        <dbReference type="PROSITE" id="PS50004"/>
    </source>
</evidence>
<feature type="compositionally biased region" description="Low complexity" evidence="1">
    <location>
        <begin position="382"/>
        <end position="393"/>
    </location>
</feature>
<name>A0ABM1STK7_LIMPO</name>
<dbReference type="Pfam" id="PF00168">
    <property type="entry name" value="C2"/>
    <property type="match status" value="2"/>
</dbReference>
<dbReference type="SMART" id="SM00239">
    <property type="entry name" value="C2"/>
    <property type="match status" value="2"/>
</dbReference>
<dbReference type="Gene3D" id="2.60.40.150">
    <property type="entry name" value="C2 domain"/>
    <property type="match status" value="2"/>
</dbReference>
<feature type="transmembrane region" description="Helical" evidence="2">
    <location>
        <begin position="439"/>
        <end position="456"/>
    </location>
</feature>
<evidence type="ECO:0000256" key="2">
    <source>
        <dbReference type="SAM" id="Phobius"/>
    </source>
</evidence>
<evidence type="ECO:0000313" key="5">
    <source>
        <dbReference type="RefSeq" id="XP_022246963.1"/>
    </source>
</evidence>
<gene>
    <name evidence="5" type="primary">LOC106463674</name>
</gene>
<feature type="transmembrane region" description="Helical" evidence="2">
    <location>
        <begin position="20"/>
        <end position="45"/>
    </location>
</feature>
<organism evidence="4 5">
    <name type="scientific">Limulus polyphemus</name>
    <name type="common">Atlantic horseshoe crab</name>
    <dbReference type="NCBI Taxonomy" id="6850"/>
    <lineage>
        <taxon>Eukaryota</taxon>
        <taxon>Metazoa</taxon>
        <taxon>Ecdysozoa</taxon>
        <taxon>Arthropoda</taxon>
        <taxon>Chelicerata</taxon>
        <taxon>Merostomata</taxon>
        <taxon>Xiphosura</taxon>
        <taxon>Limulidae</taxon>
        <taxon>Limulus</taxon>
    </lineage>
</organism>
<dbReference type="GeneID" id="106463674"/>
<dbReference type="RefSeq" id="XP_022246963.1">
    <property type="nucleotide sequence ID" value="XM_022391255.1"/>
</dbReference>
<evidence type="ECO:0000313" key="4">
    <source>
        <dbReference type="Proteomes" id="UP000694941"/>
    </source>
</evidence>
<keyword evidence="2" id="KW-0812">Transmembrane</keyword>
<keyword evidence="2" id="KW-1133">Transmembrane helix</keyword>
<dbReference type="PROSITE" id="PS50004">
    <property type="entry name" value="C2"/>
    <property type="match status" value="2"/>
</dbReference>
<feature type="domain" description="C2" evidence="3">
    <location>
        <begin position="135"/>
        <end position="270"/>
    </location>
</feature>
<feature type="region of interest" description="Disordered" evidence="1">
    <location>
        <begin position="375"/>
        <end position="396"/>
    </location>
</feature>
<accession>A0ABM1STK7</accession>
<dbReference type="InterPro" id="IPR000008">
    <property type="entry name" value="C2_dom"/>
</dbReference>